<dbReference type="STRING" id="708126.BW727_102056"/>
<dbReference type="InterPro" id="IPR020449">
    <property type="entry name" value="Tscrpt_reg_AraC-type_HTH"/>
</dbReference>
<dbReference type="InterPro" id="IPR018060">
    <property type="entry name" value="HTH_AraC"/>
</dbReference>
<dbReference type="OrthoDB" id="62429at2"/>
<dbReference type="GO" id="GO:0043565">
    <property type="term" value="F:sequence-specific DNA binding"/>
    <property type="evidence" value="ECO:0007669"/>
    <property type="project" value="InterPro"/>
</dbReference>
<evidence type="ECO:0000256" key="3">
    <source>
        <dbReference type="ARBA" id="ARBA00023163"/>
    </source>
</evidence>
<organism evidence="5 6">
    <name type="scientific">Jeotgalibaca dankookensis</name>
    <dbReference type="NCBI Taxonomy" id="708126"/>
    <lineage>
        <taxon>Bacteria</taxon>
        <taxon>Bacillati</taxon>
        <taxon>Bacillota</taxon>
        <taxon>Bacilli</taxon>
        <taxon>Lactobacillales</taxon>
        <taxon>Carnobacteriaceae</taxon>
        <taxon>Jeotgalibaca</taxon>
    </lineage>
</organism>
<dbReference type="InterPro" id="IPR009057">
    <property type="entry name" value="Homeodomain-like_sf"/>
</dbReference>
<dbReference type="KEGG" id="jda:BW727_102056"/>
<evidence type="ECO:0000256" key="1">
    <source>
        <dbReference type="ARBA" id="ARBA00023015"/>
    </source>
</evidence>
<dbReference type="Pfam" id="PF12833">
    <property type="entry name" value="HTH_18"/>
    <property type="match status" value="1"/>
</dbReference>
<feature type="domain" description="HTH araC/xylS-type" evidence="4">
    <location>
        <begin position="156"/>
        <end position="254"/>
    </location>
</feature>
<evidence type="ECO:0000259" key="4">
    <source>
        <dbReference type="PROSITE" id="PS01124"/>
    </source>
</evidence>
<keyword evidence="1" id="KW-0805">Transcription regulation</keyword>
<dbReference type="SUPFAM" id="SSF46689">
    <property type="entry name" value="Homeodomain-like"/>
    <property type="match status" value="2"/>
</dbReference>
<sequence length="257" mass="29238">MRDNTNGSTNLYDILSNDLFGHRSDALDYIQKSVKRNKLLVEAIQTGNKKLLDKVMQMPKIDNQNRYYYGNPIIKDNPLRTQKNDMIIRNTMCRIAGEMGGVSAIYLQLVSEKYALQIEQATSANYLEEVISPQMFSEYCDLVANYSIANYSFLIKEIVDYIGNHLHKELNVTNLSQTFHVNSSHLARKFKKDTGLTISEYVNKLKVQAAKLLFQGGCVTVGEVSERLGYNSTSYFSKIFKKIVGESPAAYQKKQDN</sequence>
<protein>
    <submittedName>
        <fullName evidence="5">HTH-type transcriptional activator Btr</fullName>
    </submittedName>
</protein>
<dbReference type="EMBL" id="CP019728">
    <property type="protein sequence ID" value="AQS54370.1"/>
    <property type="molecule type" value="Genomic_DNA"/>
</dbReference>
<evidence type="ECO:0000256" key="2">
    <source>
        <dbReference type="ARBA" id="ARBA00023125"/>
    </source>
</evidence>
<dbReference type="PANTHER" id="PTHR43280:SF2">
    <property type="entry name" value="HTH-TYPE TRANSCRIPTIONAL REGULATOR EXSA"/>
    <property type="match status" value="1"/>
</dbReference>
<evidence type="ECO:0000313" key="5">
    <source>
        <dbReference type="EMBL" id="AQS54370.1"/>
    </source>
</evidence>
<dbReference type="AlphaFoldDB" id="A0A1S6ISB1"/>
<dbReference type="PANTHER" id="PTHR43280">
    <property type="entry name" value="ARAC-FAMILY TRANSCRIPTIONAL REGULATOR"/>
    <property type="match status" value="1"/>
</dbReference>
<dbReference type="PROSITE" id="PS01124">
    <property type="entry name" value="HTH_ARAC_FAMILY_2"/>
    <property type="match status" value="1"/>
</dbReference>
<keyword evidence="3" id="KW-0804">Transcription</keyword>
<dbReference type="Proteomes" id="UP000188993">
    <property type="component" value="Chromosome"/>
</dbReference>
<dbReference type="SMART" id="SM00342">
    <property type="entry name" value="HTH_ARAC"/>
    <property type="match status" value="1"/>
</dbReference>
<proteinExistence type="predicted"/>
<name>A0A1S6ISB1_9LACT</name>
<dbReference type="PRINTS" id="PR00032">
    <property type="entry name" value="HTHARAC"/>
</dbReference>
<gene>
    <name evidence="5" type="primary">btr</name>
    <name evidence="5" type="ORF">BW727_102056</name>
</gene>
<dbReference type="Gene3D" id="1.10.10.60">
    <property type="entry name" value="Homeodomain-like"/>
    <property type="match status" value="2"/>
</dbReference>
<keyword evidence="2" id="KW-0238">DNA-binding</keyword>
<keyword evidence="6" id="KW-1185">Reference proteome</keyword>
<dbReference type="RefSeq" id="WP_062468308.1">
    <property type="nucleotide sequence ID" value="NZ_BBYN01000006.1"/>
</dbReference>
<evidence type="ECO:0000313" key="6">
    <source>
        <dbReference type="Proteomes" id="UP000188993"/>
    </source>
</evidence>
<reference evidence="5 6" key="1">
    <citation type="journal article" date="2014" name="Int. J. Syst. Evol. Microbiol.">
        <title>Jeotgalibaca dankookensis gen. nov., sp. nov., a member of the family Carnobacteriaceae, isolated from seujeot (Korean traditional food).</title>
        <authorList>
            <person name="Lee D.G."/>
            <person name="Trujillo M.E."/>
            <person name="Kang H."/>
            <person name="Ahn T.Y."/>
        </authorList>
    </citation>
    <scope>NUCLEOTIDE SEQUENCE [LARGE SCALE GENOMIC DNA]</scope>
    <source>
        <strain evidence="5 6">EX-07</strain>
    </source>
</reference>
<dbReference type="GO" id="GO:0003700">
    <property type="term" value="F:DNA-binding transcription factor activity"/>
    <property type="evidence" value="ECO:0007669"/>
    <property type="project" value="InterPro"/>
</dbReference>
<accession>A0A1S6ISB1</accession>